<evidence type="ECO:0000313" key="3">
    <source>
        <dbReference type="Proteomes" id="UP000018209"/>
    </source>
</evidence>
<dbReference type="EMBL" id="BASM01000034">
    <property type="protein sequence ID" value="GAD27761.1"/>
    <property type="molecule type" value="Genomic_DNA"/>
</dbReference>
<dbReference type="InterPro" id="IPR036812">
    <property type="entry name" value="NAD(P)_OxRdtase_dom_sf"/>
</dbReference>
<feature type="domain" description="NADP-dependent oxidoreductase" evidence="1">
    <location>
        <begin position="30"/>
        <end position="335"/>
    </location>
</feature>
<dbReference type="Gene3D" id="3.20.20.100">
    <property type="entry name" value="NADP-dependent oxidoreductase domain"/>
    <property type="match status" value="1"/>
</dbReference>
<dbReference type="PANTHER" id="PTHR42686">
    <property type="entry name" value="GH17980P-RELATED"/>
    <property type="match status" value="1"/>
</dbReference>
<dbReference type="Proteomes" id="UP000018209">
    <property type="component" value="Unassembled WGS sequence"/>
</dbReference>
<gene>
    <name evidence="2" type="ORF">NBRC3257_2760</name>
</gene>
<evidence type="ECO:0000313" key="2">
    <source>
        <dbReference type="EMBL" id="GAD27761.1"/>
    </source>
</evidence>
<proteinExistence type="predicted"/>
<dbReference type="InterPro" id="IPR023210">
    <property type="entry name" value="NADP_OxRdtase_dom"/>
</dbReference>
<dbReference type="SUPFAM" id="SSF51430">
    <property type="entry name" value="NAD(P)-linked oxidoreductase"/>
    <property type="match status" value="1"/>
</dbReference>
<name>A0ABQ0IZX8_GLUTH</name>
<keyword evidence="3" id="KW-1185">Reference proteome</keyword>
<reference evidence="2 3" key="1">
    <citation type="submission" date="2013-08" db="EMBL/GenBank/DDBJ databases">
        <title>Gluconobacter thailandicus NBRC 3257 whole genome sequence.</title>
        <authorList>
            <person name="Matsutani M."/>
            <person name="Yakushi T."/>
            <person name="Matsushita K."/>
        </authorList>
    </citation>
    <scope>NUCLEOTIDE SEQUENCE [LARGE SCALE GENOMIC DNA]</scope>
    <source>
        <strain evidence="2 3">NBRC 3257</strain>
    </source>
</reference>
<protein>
    <submittedName>
        <fullName evidence="2">Aldo/keto reductase</fullName>
    </submittedName>
</protein>
<evidence type="ECO:0000259" key="1">
    <source>
        <dbReference type="Pfam" id="PF00248"/>
    </source>
</evidence>
<organism evidence="2 3">
    <name type="scientific">Gluconobacter thailandicus NBRC 3257</name>
    <dbReference type="NCBI Taxonomy" id="1381097"/>
    <lineage>
        <taxon>Bacteria</taxon>
        <taxon>Pseudomonadati</taxon>
        <taxon>Pseudomonadota</taxon>
        <taxon>Alphaproteobacteria</taxon>
        <taxon>Acetobacterales</taxon>
        <taxon>Acetobacteraceae</taxon>
        <taxon>Gluconobacter</taxon>
    </lineage>
</organism>
<dbReference type="InterPro" id="IPR020471">
    <property type="entry name" value="AKR"/>
</dbReference>
<accession>A0ABQ0IZX8</accession>
<dbReference type="Pfam" id="PF00248">
    <property type="entry name" value="Aldo_ket_red"/>
    <property type="match status" value="1"/>
</dbReference>
<comment type="caution">
    <text evidence="2">The sequence shown here is derived from an EMBL/GenBank/DDBJ whole genome shotgun (WGS) entry which is preliminary data.</text>
</comment>
<sequence>MISIPPEGSTMKPSETRRFGRTDFSVTAFAFGTAPLGNFLQEVSEEDAGQMIQHAWDAGIRLYDTSPMYGHGLAELRLGQALRWKNRDDFVISTKVGRTLHAAPRADIDFAPWVNATPNRMTFDYTYDGTMRSFEDSLQRLALERIDMVFIHDIDRFTHGQNQPEVFKQAMGGAWRALEKLRTEGVVRAIGVGVNEWEVCHAALQQHDFDCFLLAGRYTLLEQDALRDFLPLCEQRNVTLLVGGGFNSGILATGAVKGAKYNYAPAPSHILDRVSRIEAVCARHHVPLPAAALQFVVAHPAISSFCAGTRTTNQLTQNLAWFSHHIPEEFWNDLKAERLLAEDAPVPVAA</sequence>
<dbReference type="PANTHER" id="PTHR42686:SF1">
    <property type="entry name" value="GH17980P-RELATED"/>
    <property type="match status" value="1"/>
</dbReference>